<accession>A0ABN8HRL0</accession>
<evidence type="ECO:0000313" key="1">
    <source>
        <dbReference type="EMBL" id="CAH2035965.1"/>
    </source>
</evidence>
<sequence>MNVTLIELNALRVQVAATSLMINDSYPQFRNPTPNEFNYCIRIYARQIQGKALFDILGLRQSGRSVNRRRTPASPNRPRLVAAAETLPKSPDAHGANYRSIYATRRVYKENQPLARRDTDVGGEFADMGRGAARTGRFLTLHKRRRRPLLTRSLRRDAALLDDLQLRQVQASCDRSRS</sequence>
<protein>
    <submittedName>
        <fullName evidence="1">Uncharacterized protein</fullName>
    </submittedName>
</protein>
<name>A0ABN8HRL0_9NEOP</name>
<keyword evidence="2" id="KW-1185">Reference proteome</keyword>
<gene>
    <name evidence="1" type="ORF">IPOD504_LOCUS782</name>
</gene>
<reference evidence="1" key="1">
    <citation type="submission" date="2022-03" db="EMBL/GenBank/DDBJ databases">
        <authorList>
            <person name="Martin H S."/>
        </authorList>
    </citation>
    <scope>NUCLEOTIDE SEQUENCE</scope>
</reference>
<organism evidence="1 2">
    <name type="scientific">Iphiclides podalirius</name>
    <name type="common">scarce swallowtail</name>
    <dbReference type="NCBI Taxonomy" id="110791"/>
    <lineage>
        <taxon>Eukaryota</taxon>
        <taxon>Metazoa</taxon>
        <taxon>Ecdysozoa</taxon>
        <taxon>Arthropoda</taxon>
        <taxon>Hexapoda</taxon>
        <taxon>Insecta</taxon>
        <taxon>Pterygota</taxon>
        <taxon>Neoptera</taxon>
        <taxon>Endopterygota</taxon>
        <taxon>Lepidoptera</taxon>
        <taxon>Glossata</taxon>
        <taxon>Ditrysia</taxon>
        <taxon>Papilionoidea</taxon>
        <taxon>Papilionidae</taxon>
        <taxon>Papilioninae</taxon>
        <taxon>Iphiclides</taxon>
    </lineage>
</organism>
<feature type="non-terminal residue" evidence="1">
    <location>
        <position position="178"/>
    </location>
</feature>
<evidence type="ECO:0000313" key="2">
    <source>
        <dbReference type="Proteomes" id="UP000837857"/>
    </source>
</evidence>
<dbReference type="EMBL" id="OW152813">
    <property type="protein sequence ID" value="CAH2035965.1"/>
    <property type="molecule type" value="Genomic_DNA"/>
</dbReference>
<dbReference type="Proteomes" id="UP000837857">
    <property type="component" value="Chromosome 1"/>
</dbReference>
<proteinExistence type="predicted"/>